<dbReference type="GO" id="GO:0032267">
    <property type="term" value="F:tRNA(Ile)-lysidine synthase activity"/>
    <property type="evidence" value="ECO:0007669"/>
    <property type="project" value="UniProtKB-EC"/>
</dbReference>
<dbReference type="InterPro" id="IPR012094">
    <property type="entry name" value="tRNA_Ile_lys_synt"/>
</dbReference>
<comment type="subcellular location">
    <subcellularLocation>
        <location evidence="1 8">Cytoplasm</location>
    </subcellularLocation>
</comment>
<evidence type="ECO:0000313" key="10">
    <source>
        <dbReference type="EMBL" id="HIU98788.1"/>
    </source>
</evidence>
<reference evidence="10" key="1">
    <citation type="submission" date="2020-10" db="EMBL/GenBank/DDBJ databases">
        <authorList>
            <person name="Gilroy R."/>
        </authorList>
    </citation>
    <scope>NUCLEOTIDE SEQUENCE</scope>
    <source>
        <strain evidence="10">10406</strain>
    </source>
</reference>
<dbReference type="GO" id="GO:0005524">
    <property type="term" value="F:ATP binding"/>
    <property type="evidence" value="ECO:0007669"/>
    <property type="project" value="UniProtKB-UniRule"/>
</dbReference>
<comment type="function">
    <text evidence="8">Ligates lysine onto the cytidine present at position 34 of the AUA codon-specific tRNA(Ile) that contains the anticodon CAU, in an ATP-dependent manner. Cytidine is converted to lysidine, thus changing the amino acid specificity of the tRNA from methionine to isoleucine.</text>
</comment>
<evidence type="ECO:0000256" key="1">
    <source>
        <dbReference type="ARBA" id="ARBA00004496"/>
    </source>
</evidence>
<dbReference type="Pfam" id="PF11734">
    <property type="entry name" value="TilS_C"/>
    <property type="match status" value="1"/>
</dbReference>
<keyword evidence="5 8" id="KW-0547">Nucleotide-binding</keyword>
<dbReference type="Pfam" id="PF01171">
    <property type="entry name" value="ATP_bind_3"/>
    <property type="match status" value="1"/>
</dbReference>
<dbReference type="PANTHER" id="PTHR43033:SF1">
    <property type="entry name" value="TRNA(ILE)-LYSIDINE SYNTHASE-RELATED"/>
    <property type="match status" value="1"/>
</dbReference>
<dbReference type="CDD" id="cd01992">
    <property type="entry name" value="TilS_N"/>
    <property type="match status" value="1"/>
</dbReference>
<dbReference type="NCBIfam" id="TIGR02432">
    <property type="entry name" value="lysidine_TilS_N"/>
    <property type="match status" value="1"/>
</dbReference>
<accession>A0A9D1N9Y6</accession>
<feature type="binding site" evidence="8">
    <location>
        <begin position="24"/>
        <end position="29"/>
    </location>
    <ligand>
        <name>ATP</name>
        <dbReference type="ChEBI" id="CHEBI:30616"/>
    </ligand>
</feature>
<proteinExistence type="inferred from homology"/>
<dbReference type="PANTHER" id="PTHR43033">
    <property type="entry name" value="TRNA(ILE)-LYSIDINE SYNTHASE-RELATED"/>
    <property type="match status" value="1"/>
</dbReference>
<protein>
    <recommendedName>
        <fullName evidence="8">tRNA(Ile)-lysidine synthase</fullName>
        <ecNumber evidence="8">6.3.4.19</ecNumber>
    </recommendedName>
    <alternativeName>
        <fullName evidence="8">tRNA(Ile)-2-lysyl-cytidine synthase</fullName>
    </alternativeName>
    <alternativeName>
        <fullName evidence="8">tRNA(Ile)-lysidine synthetase</fullName>
    </alternativeName>
</protein>
<dbReference type="Proteomes" id="UP000886857">
    <property type="component" value="Unassembled WGS sequence"/>
</dbReference>
<evidence type="ECO:0000256" key="7">
    <source>
        <dbReference type="ARBA" id="ARBA00048539"/>
    </source>
</evidence>
<comment type="catalytic activity">
    <reaction evidence="7 8">
        <text>cytidine(34) in tRNA(Ile2) + L-lysine + ATP = lysidine(34) in tRNA(Ile2) + AMP + diphosphate + H(+)</text>
        <dbReference type="Rhea" id="RHEA:43744"/>
        <dbReference type="Rhea" id="RHEA-COMP:10625"/>
        <dbReference type="Rhea" id="RHEA-COMP:10670"/>
        <dbReference type="ChEBI" id="CHEBI:15378"/>
        <dbReference type="ChEBI" id="CHEBI:30616"/>
        <dbReference type="ChEBI" id="CHEBI:32551"/>
        <dbReference type="ChEBI" id="CHEBI:33019"/>
        <dbReference type="ChEBI" id="CHEBI:82748"/>
        <dbReference type="ChEBI" id="CHEBI:83665"/>
        <dbReference type="ChEBI" id="CHEBI:456215"/>
        <dbReference type="EC" id="6.3.4.19"/>
    </reaction>
</comment>
<comment type="similarity">
    <text evidence="8">Belongs to the tRNA(Ile)-lysidine synthase family.</text>
</comment>
<evidence type="ECO:0000256" key="4">
    <source>
        <dbReference type="ARBA" id="ARBA00022694"/>
    </source>
</evidence>
<reference evidence="10" key="2">
    <citation type="journal article" date="2021" name="PeerJ">
        <title>Extensive microbial diversity within the chicken gut microbiome revealed by metagenomics and culture.</title>
        <authorList>
            <person name="Gilroy R."/>
            <person name="Ravi A."/>
            <person name="Getino M."/>
            <person name="Pursley I."/>
            <person name="Horton D.L."/>
            <person name="Alikhan N.F."/>
            <person name="Baker D."/>
            <person name="Gharbi K."/>
            <person name="Hall N."/>
            <person name="Watson M."/>
            <person name="Adriaenssens E.M."/>
            <person name="Foster-Nyarko E."/>
            <person name="Jarju S."/>
            <person name="Secka A."/>
            <person name="Antonio M."/>
            <person name="Oren A."/>
            <person name="Chaudhuri R.R."/>
            <person name="La Ragione R."/>
            <person name="Hildebrand F."/>
            <person name="Pallen M.J."/>
        </authorList>
    </citation>
    <scope>NUCLEOTIDE SEQUENCE</scope>
    <source>
        <strain evidence="10">10406</strain>
    </source>
</reference>
<dbReference type="SMART" id="SM00977">
    <property type="entry name" value="TilS_C"/>
    <property type="match status" value="1"/>
</dbReference>
<keyword evidence="2 8" id="KW-0963">Cytoplasm</keyword>
<keyword evidence="6 8" id="KW-0067">ATP-binding</keyword>
<keyword evidence="4 8" id="KW-0819">tRNA processing</keyword>
<evidence type="ECO:0000256" key="8">
    <source>
        <dbReference type="HAMAP-Rule" id="MF_01161"/>
    </source>
</evidence>
<comment type="caution">
    <text evidence="10">The sequence shown here is derived from an EMBL/GenBank/DDBJ whole genome shotgun (WGS) entry which is preliminary data.</text>
</comment>
<keyword evidence="3 8" id="KW-0436">Ligase</keyword>
<dbReference type="SUPFAM" id="SSF52402">
    <property type="entry name" value="Adenine nucleotide alpha hydrolases-like"/>
    <property type="match status" value="1"/>
</dbReference>
<dbReference type="EC" id="6.3.4.19" evidence="8"/>
<dbReference type="InterPro" id="IPR014729">
    <property type="entry name" value="Rossmann-like_a/b/a_fold"/>
</dbReference>
<dbReference type="InterPro" id="IPR012795">
    <property type="entry name" value="tRNA_Ile_lys_synt_N"/>
</dbReference>
<dbReference type="EMBL" id="DVOE01000044">
    <property type="protein sequence ID" value="HIU98788.1"/>
    <property type="molecule type" value="Genomic_DNA"/>
</dbReference>
<evidence type="ECO:0000256" key="3">
    <source>
        <dbReference type="ARBA" id="ARBA00022598"/>
    </source>
</evidence>
<sequence length="435" mass="46700">MKTVDGKRFCLALPEGARIALAFSGGRDSVALADLMLAAGADFFAVHVEHGIRGENSVRDAEFAAAFCGERGIGLCTVSVDAPAYAESNKLTLEQAARELRYSVLDGLISAGECDLVALAHHADDQTETVLMRVLRGTGIKGLRGMSERSGRYIRPLLSLPRSEIDAYIAEKGLPFVEDETNSDESYTRNFIRAELRRIKSRFPAVNEAVARLAANAAEADAFIDKLAPCPEISEGEARVPLSAFRESVLGKRDVARACAALGVVQDIEEKHFAAVLSLAGGAAGKRVELSHGIVAHRESEAVVFTRGESVAEEFEEPFPACGCGEICGVKLEPVAPCDMRAGDGALYADLDKIPRDAVLRRRRAGDRIVKFGGGEKSFGDYLTDKKIPLRRRPELVVCAAGSNILFAAGVDISESVKVTGKTTRAVRITLIKKP</sequence>
<evidence type="ECO:0000313" key="11">
    <source>
        <dbReference type="Proteomes" id="UP000886857"/>
    </source>
</evidence>
<gene>
    <name evidence="8 10" type="primary">tilS</name>
    <name evidence="10" type="ORF">IAC73_02970</name>
</gene>
<organism evidence="10 11">
    <name type="scientific">Candidatus Limadaptatus stercoripullorum</name>
    <dbReference type="NCBI Taxonomy" id="2840846"/>
    <lineage>
        <taxon>Bacteria</taxon>
        <taxon>Bacillati</taxon>
        <taxon>Bacillota</taxon>
        <taxon>Clostridia</taxon>
        <taxon>Eubacteriales</taxon>
        <taxon>Candidatus Limadaptatus</taxon>
    </lineage>
</organism>
<dbReference type="GO" id="GO:0006400">
    <property type="term" value="P:tRNA modification"/>
    <property type="evidence" value="ECO:0007669"/>
    <property type="project" value="UniProtKB-UniRule"/>
</dbReference>
<evidence type="ECO:0000256" key="6">
    <source>
        <dbReference type="ARBA" id="ARBA00022840"/>
    </source>
</evidence>
<comment type="domain">
    <text evidence="8">The N-terminal region contains the highly conserved SGGXDS motif, predicted to be a P-loop motif involved in ATP binding.</text>
</comment>
<evidence type="ECO:0000256" key="5">
    <source>
        <dbReference type="ARBA" id="ARBA00022741"/>
    </source>
</evidence>
<evidence type="ECO:0000259" key="9">
    <source>
        <dbReference type="SMART" id="SM00977"/>
    </source>
</evidence>
<dbReference type="HAMAP" id="MF_01161">
    <property type="entry name" value="tRNA_Ile_lys_synt"/>
    <property type="match status" value="1"/>
</dbReference>
<feature type="domain" description="Lysidine-tRNA(Ile) synthetase C-terminal" evidence="9">
    <location>
        <begin position="358"/>
        <end position="429"/>
    </location>
</feature>
<evidence type="ECO:0000256" key="2">
    <source>
        <dbReference type="ARBA" id="ARBA00022490"/>
    </source>
</evidence>
<dbReference type="AlphaFoldDB" id="A0A9D1N9Y6"/>
<dbReference type="InterPro" id="IPR011063">
    <property type="entry name" value="TilS/TtcA_N"/>
</dbReference>
<dbReference type="InterPro" id="IPR012796">
    <property type="entry name" value="Lysidine-tRNA-synth_C"/>
</dbReference>
<name>A0A9D1N9Y6_9FIRM</name>
<dbReference type="Gene3D" id="3.40.50.620">
    <property type="entry name" value="HUPs"/>
    <property type="match status" value="1"/>
</dbReference>
<dbReference type="GO" id="GO:0005737">
    <property type="term" value="C:cytoplasm"/>
    <property type="evidence" value="ECO:0007669"/>
    <property type="project" value="UniProtKB-SubCell"/>
</dbReference>
<dbReference type="SUPFAM" id="SSF56037">
    <property type="entry name" value="PheT/TilS domain"/>
    <property type="match status" value="1"/>
</dbReference>